<keyword evidence="11" id="KW-0723">Serine/threonine-protein kinase</keyword>
<evidence type="ECO:0000256" key="4">
    <source>
        <dbReference type="ARBA" id="ARBA00022729"/>
    </source>
</evidence>
<evidence type="ECO:0008006" key="16">
    <source>
        <dbReference type="Google" id="ProtNLM"/>
    </source>
</evidence>
<feature type="transmembrane region" description="Helical" evidence="12">
    <location>
        <begin position="64"/>
        <end position="86"/>
    </location>
</feature>
<reference evidence="15" key="1">
    <citation type="submission" date="2014-09" db="EMBL/GenBank/DDBJ databases">
        <authorList>
            <person name="Magalhaes I.L.F."/>
            <person name="Oliveira U."/>
            <person name="Santos F.R."/>
            <person name="Vidigal T.H.D.A."/>
            <person name="Brescovit A.D."/>
            <person name="Santos A.J."/>
        </authorList>
    </citation>
    <scope>NUCLEOTIDE SEQUENCE</scope>
    <source>
        <tissue evidence="15">Shoot tissue taken approximately 20 cm above the soil surface</tissue>
    </source>
</reference>
<dbReference type="PROSITE" id="PS00108">
    <property type="entry name" value="PROTEIN_KINASE_ST"/>
    <property type="match status" value="1"/>
</dbReference>
<evidence type="ECO:0000256" key="9">
    <source>
        <dbReference type="ARBA" id="ARBA00023136"/>
    </source>
</evidence>
<keyword evidence="5 10" id="KW-0547">Nucleotide-binding</keyword>
<dbReference type="Gene3D" id="1.10.510.10">
    <property type="entry name" value="Transferase(Phosphotransferase) domain 1"/>
    <property type="match status" value="1"/>
</dbReference>
<organism evidence="15">
    <name type="scientific">Arundo donax</name>
    <name type="common">Giant reed</name>
    <name type="synonym">Donax arundinaceus</name>
    <dbReference type="NCBI Taxonomy" id="35708"/>
    <lineage>
        <taxon>Eukaryota</taxon>
        <taxon>Viridiplantae</taxon>
        <taxon>Streptophyta</taxon>
        <taxon>Embryophyta</taxon>
        <taxon>Tracheophyta</taxon>
        <taxon>Spermatophyta</taxon>
        <taxon>Magnoliopsida</taxon>
        <taxon>Liliopsida</taxon>
        <taxon>Poales</taxon>
        <taxon>Poaceae</taxon>
        <taxon>PACMAD clade</taxon>
        <taxon>Arundinoideae</taxon>
        <taxon>Arundineae</taxon>
        <taxon>Arundo</taxon>
    </lineage>
</organism>
<dbReference type="InterPro" id="IPR008271">
    <property type="entry name" value="Ser/Thr_kinase_AS"/>
</dbReference>
<keyword evidence="3 12" id="KW-0812">Transmembrane</keyword>
<evidence type="ECO:0000256" key="6">
    <source>
        <dbReference type="ARBA" id="ARBA00022777"/>
    </source>
</evidence>
<evidence type="ECO:0000256" key="8">
    <source>
        <dbReference type="ARBA" id="ARBA00022989"/>
    </source>
</evidence>
<comment type="subcellular location">
    <subcellularLocation>
        <location evidence="1">Membrane</location>
        <topology evidence="1">Single-pass membrane protein</topology>
    </subcellularLocation>
</comment>
<dbReference type="EMBL" id="GBRH01203975">
    <property type="protein sequence ID" value="JAD93920.1"/>
    <property type="molecule type" value="Transcribed_RNA"/>
</dbReference>
<evidence type="ECO:0000256" key="10">
    <source>
        <dbReference type="PROSITE-ProRule" id="PRU10141"/>
    </source>
</evidence>
<evidence type="ECO:0000256" key="11">
    <source>
        <dbReference type="RuleBase" id="RU000304"/>
    </source>
</evidence>
<dbReference type="FunFam" id="1.10.510.10:FF:000227">
    <property type="entry name" value="Serine/threonine-protein kinase"/>
    <property type="match status" value="1"/>
</dbReference>
<dbReference type="Gene3D" id="3.30.200.20">
    <property type="entry name" value="Phosphorylase Kinase, domain 1"/>
    <property type="match status" value="1"/>
</dbReference>
<evidence type="ECO:0000256" key="5">
    <source>
        <dbReference type="ARBA" id="ARBA00022741"/>
    </source>
</evidence>
<dbReference type="GO" id="GO:0016020">
    <property type="term" value="C:membrane"/>
    <property type="evidence" value="ECO:0007669"/>
    <property type="project" value="UniProtKB-SubCell"/>
</dbReference>
<protein>
    <recommendedName>
        <fullName evidence="16">Protein kinase domain-containing protein</fullName>
    </recommendedName>
</protein>
<dbReference type="InterPro" id="IPR017441">
    <property type="entry name" value="Protein_kinase_ATP_BS"/>
</dbReference>
<evidence type="ECO:0000259" key="14">
    <source>
        <dbReference type="PROSITE" id="PS50948"/>
    </source>
</evidence>
<keyword evidence="8 12" id="KW-1133">Transmembrane helix</keyword>
<dbReference type="SUPFAM" id="SSF56112">
    <property type="entry name" value="Protein kinase-like (PK-like)"/>
    <property type="match status" value="1"/>
</dbReference>
<keyword evidence="2" id="KW-0808">Transferase</keyword>
<evidence type="ECO:0000256" key="12">
    <source>
        <dbReference type="SAM" id="Phobius"/>
    </source>
</evidence>
<dbReference type="InterPro" id="IPR003609">
    <property type="entry name" value="Pan_app"/>
</dbReference>
<evidence type="ECO:0000256" key="3">
    <source>
        <dbReference type="ARBA" id="ARBA00022692"/>
    </source>
</evidence>
<evidence type="ECO:0000256" key="2">
    <source>
        <dbReference type="ARBA" id="ARBA00022679"/>
    </source>
</evidence>
<keyword evidence="9 12" id="KW-0472">Membrane</keyword>
<feature type="binding site" evidence="10">
    <location>
        <position position="146"/>
    </location>
    <ligand>
        <name>ATP</name>
        <dbReference type="ChEBI" id="CHEBI:30616"/>
    </ligand>
</feature>
<dbReference type="Pfam" id="PF08276">
    <property type="entry name" value="PAN_2"/>
    <property type="match status" value="1"/>
</dbReference>
<dbReference type="SMART" id="SM00220">
    <property type="entry name" value="S_TKc"/>
    <property type="match status" value="1"/>
</dbReference>
<keyword evidence="6" id="KW-0418">Kinase</keyword>
<name>A0A0A9E7P7_ARUDO</name>
<dbReference type="PANTHER" id="PTHR47974">
    <property type="entry name" value="OS07G0415500 PROTEIN"/>
    <property type="match status" value="1"/>
</dbReference>
<comment type="similarity">
    <text evidence="11">Belongs to the protein kinase superfamily.</text>
</comment>
<dbReference type="PANTHER" id="PTHR47974:SF19">
    <property type="entry name" value="RECEPTOR-LIKE SERINE_THREONINE-PROTEIN KINASE"/>
    <property type="match status" value="1"/>
</dbReference>
<dbReference type="GO" id="GO:0005524">
    <property type="term" value="F:ATP binding"/>
    <property type="evidence" value="ECO:0007669"/>
    <property type="project" value="UniProtKB-UniRule"/>
</dbReference>
<dbReference type="GO" id="GO:0004674">
    <property type="term" value="F:protein serine/threonine kinase activity"/>
    <property type="evidence" value="ECO:0007669"/>
    <property type="project" value="UniProtKB-KW"/>
</dbReference>
<reference evidence="15" key="2">
    <citation type="journal article" date="2015" name="Data Brief">
        <title>Shoot transcriptome of the giant reed, Arundo donax.</title>
        <authorList>
            <person name="Barrero R.A."/>
            <person name="Guerrero F.D."/>
            <person name="Moolhuijzen P."/>
            <person name="Goolsby J.A."/>
            <person name="Tidwell J."/>
            <person name="Bellgard S.E."/>
            <person name="Bellgard M.I."/>
        </authorList>
    </citation>
    <scope>NUCLEOTIDE SEQUENCE</scope>
    <source>
        <tissue evidence="15">Shoot tissue taken approximately 20 cm above the soil surface</tissue>
    </source>
</reference>
<dbReference type="InterPro" id="IPR000719">
    <property type="entry name" value="Prot_kinase_dom"/>
</dbReference>
<dbReference type="PROSITE" id="PS50948">
    <property type="entry name" value="PAN"/>
    <property type="match status" value="1"/>
</dbReference>
<dbReference type="CDD" id="cd01098">
    <property type="entry name" value="PAN_AP_plant"/>
    <property type="match status" value="1"/>
</dbReference>
<dbReference type="PROSITE" id="PS00107">
    <property type="entry name" value="PROTEIN_KINASE_ATP"/>
    <property type="match status" value="1"/>
</dbReference>
<keyword evidence="7 10" id="KW-0067">ATP-binding</keyword>
<accession>A0A0A9E7P7</accession>
<feature type="domain" description="Protein kinase" evidence="13">
    <location>
        <begin position="118"/>
        <end position="397"/>
    </location>
</feature>
<evidence type="ECO:0000259" key="13">
    <source>
        <dbReference type="PROSITE" id="PS50011"/>
    </source>
</evidence>
<dbReference type="PROSITE" id="PS50011">
    <property type="entry name" value="PROTEIN_KINASE_DOM"/>
    <property type="match status" value="1"/>
</dbReference>
<dbReference type="AlphaFoldDB" id="A0A0A9E7P7"/>
<dbReference type="FunFam" id="3.30.200.20:FF:000250">
    <property type="entry name" value="Serine/threonine-protein kinase"/>
    <property type="match status" value="1"/>
</dbReference>
<feature type="domain" description="Apple" evidence="14">
    <location>
        <begin position="1"/>
        <end position="50"/>
    </location>
</feature>
<dbReference type="Pfam" id="PF00069">
    <property type="entry name" value="Pkinase"/>
    <property type="match status" value="1"/>
</dbReference>
<keyword evidence="4" id="KW-0732">Signal</keyword>
<evidence type="ECO:0000256" key="1">
    <source>
        <dbReference type="ARBA" id="ARBA00004167"/>
    </source>
</evidence>
<sequence length="414" mass="45537">MSAKECAEICLSNCSCTAYSYGKGGCSVCHGELLNVMADGNGETLYLRLAEKKVQSWKSNRGGMIAGVAASTCIICLGLIFLTVVWRRIGKWSSRTMDNDGGIGVIAFRYTDLRRATKNFSEKLGGGGFGSVFKGHLSDSFAIAVKMLHGARQGEKQFRAEVSSIGIIQHVNLVKLVGFCCEADRRLLVYEHMPNCSLDVHLFQCHGTVLDWTTRYQIALGVARGLAYLHHSCQDCIIHCDIKPQNILLDASFTPKIADFVMAKFVGRELSSVVTTMRGTIGYLALEWISGTTITSKVDVYSYGMVLLEIISGKRNLGVEFSSNGDQVDYFPVQVAHKFLSGDVVNLVDENLHGDVNLEEVERTCRVACWCIQDNEFDRPTMGEVVQFLRGISEPEMPPMPRLLHAIAGGSYST</sequence>
<dbReference type="CDD" id="cd14066">
    <property type="entry name" value="STKc_IRAK"/>
    <property type="match status" value="1"/>
</dbReference>
<evidence type="ECO:0000313" key="15">
    <source>
        <dbReference type="EMBL" id="JAD93920.1"/>
    </source>
</evidence>
<dbReference type="InterPro" id="IPR011009">
    <property type="entry name" value="Kinase-like_dom_sf"/>
</dbReference>
<proteinExistence type="inferred from homology"/>
<evidence type="ECO:0000256" key="7">
    <source>
        <dbReference type="ARBA" id="ARBA00022840"/>
    </source>
</evidence>